<dbReference type="GO" id="GO:0005737">
    <property type="term" value="C:cytoplasm"/>
    <property type="evidence" value="ECO:0007669"/>
    <property type="project" value="TreeGrafter"/>
</dbReference>
<dbReference type="GO" id="GO:0006406">
    <property type="term" value="P:mRNA export from nucleus"/>
    <property type="evidence" value="ECO:0007669"/>
    <property type="project" value="TreeGrafter"/>
</dbReference>
<dbReference type="AlphaFoldDB" id="A0A1X2I0R6"/>
<protein>
    <submittedName>
        <fullName evidence="3">SAC3/GANP/Nin1/mts3/eIF-3 p25 family-domain-containing protein</fullName>
    </submittedName>
</protein>
<proteinExistence type="predicted"/>
<evidence type="ECO:0000259" key="2">
    <source>
        <dbReference type="Pfam" id="PF03399"/>
    </source>
</evidence>
<dbReference type="PANTHER" id="PTHR12436:SF3">
    <property type="entry name" value="GERMINAL-CENTER ASSOCIATED NUCLEAR PROTEIN"/>
    <property type="match status" value="1"/>
</dbReference>
<reference evidence="3 4" key="1">
    <citation type="submission" date="2016-07" db="EMBL/GenBank/DDBJ databases">
        <title>Pervasive Adenine N6-methylation of Active Genes in Fungi.</title>
        <authorList>
            <consortium name="DOE Joint Genome Institute"/>
            <person name="Mondo S.J."/>
            <person name="Dannebaum R.O."/>
            <person name="Kuo R.C."/>
            <person name="Labutti K."/>
            <person name="Haridas S."/>
            <person name="Kuo A."/>
            <person name="Salamov A."/>
            <person name="Ahrendt S.R."/>
            <person name="Lipzen A."/>
            <person name="Sullivan W."/>
            <person name="Andreopoulos W.B."/>
            <person name="Clum A."/>
            <person name="Lindquist E."/>
            <person name="Daum C."/>
            <person name="Ramamoorthy G.K."/>
            <person name="Gryganskyi A."/>
            <person name="Culley D."/>
            <person name="Magnuson J.K."/>
            <person name="James T.Y."/>
            <person name="O'Malley M.A."/>
            <person name="Stajich J.E."/>
            <person name="Spatafora J.W."/>
            <person name="Visel A."/>
            <person name="Grigoriev I.V."/>
        </authorList>
    </citation>
    <scope>NUCLEOTIDE SEQUENCE [LARGE SCALE GENOMIC DNA]</scope>
    <source>
        <strain evidence="3 4">NRRL 1336</strain>
    </source>
</reference>
<organism evidence="3 4">
    <name type="scientific">Absidia repens</name>
    <dbReference type="NCBI Taxonomy" id="90262"/>
    <lineage>
        <taxon>Eukaryota</taxon>
        <taxon>Fungi</taxon>
        <taxon>Fungi incertae sedis</taxon>
        <taxon>Mucoromycota</taxon>
        <taxon>Mucoromycotina</taxon>
        <taxon>Mucoromycetes</taxon>
        <taxon>Mucorales</taxon>
        <taxon>Cunninghamellaceae</taxon>
        <taxon>Absidia</taxon>
    </lineage>
</organism>
<comment type="caution">
    <text evidence="3">The sequence shown here is derived from an EMBL/GenBank/DDBJ whole genome shotgun (WGS) entry which is preliminary data.</text>
</comment>
<evidence type="ECO:0000313" key="3">
    <source>
        <dbReference type="EMBL" id="ORZ06838.1"/>
    </source>
</evidence>
<name>A0A1X2I0R6_9FUNG</name>
<dbReference type="PANTHER" id="PTHR12436">
    <property type="entry name" value="80 KDA MCM3-ASSOCIATED PROTEIN"/>
    <property type="match status" value="1"/>
</dbReference>
<keyword evidence="4" id="KW-1185">Reference proteome</keyword>
<dbReference type="EMBL" id="MCGE01000037">
    <property type="protein sequence ID" value="ORZ06838.1"/>
    <property type="molecule type" value="Genomic_DNA"/>
</dbReference>
<dbReference type="Proteomes" id="UP000193560">
    <property type="component" value="Unassembled WGS sequence"/>
</dbReference>
<sequence>MINDGDDAAPNLLTTQRKKQTTKADRAARFGSTNKTATYEEMKQRRIEDRRLAIQDGLIPDPNAPTRLEDAIDFRGTCTTMCPEFEMVERDLQNGLDALEMDEHGNVDTTKAVKTYRRSAAGNEQPLPGDVRPPDVLIKTLNYLMGSILTQQPLEKCHPFLRDRTRSIRQDFTLQNIRDESAVEAHERIARFHILCLHEMCELDEERFSEQQETEQLRKVLLSLMEFYEDLREDGIEMKNEPEFRAYHLISHIRDPDVVRQIQTLPPHLFLHPYIQRALEFYGLMQRNNEIKETSSRRNKPGNVEASQNFYSRFFKLVGDPDTPFLMACMLEWHFPDVRKGAFKAMNAAYRQKGVEVEYIRQVLAYDTTELVMEEAQVYGLTVDTTGSEPLIRFHQKYLVNRKGPFFIGK</sequence>
<dbReference type="Gene3D" id="1.25.40.990">
    <property type="match status" value="1"/>
</dbReference>
<dbReference type="InterPro" id="IPR005062">
    <property type="entry name" value="SAC3/GANP/THP3_conserved"/>
</dbReference>
<evidence type="ECO:0000313" key="4">
    <source>
        <dbReference type="Proteomes" id="UP000193560"/>
    </source>
</evidence>
<dbReference type="InterPro" id="IPR045107">
    <property type="entry name" value="SAC3/GANP/THP3"/>
</dbReference>
<dbReference type="STRING" id="90262.A0A1X2I0R6"/>
<gene>
    <name evidence="3" type="ORF">BCR42DRAFT_336834</name>
</gene>
<feature type="region of interest" description="Disordered" evidence="1">
    <location>
        <begin position="1"/>
        <end position="30"/>
    </location>
</feature>
<dbReference type="GO" id="GO:0070390">
    <property type="term" value="C:transcription export complex 2"/>
    <property type="evidence" value="ECO:0007669"/>
    <property type="project" value="TreeGrafter"/>
</dbReference>
<dbReference type="OrthoDB" id="264795at2759"/>
<accession>A0A1X2I0R6</accession>
<evidence type="ECO:0000256" key="1">
    <source>
        <dbReference type="SAM" id="MobiDB-lite"/>
    </source>
</evidence>
<feature type="domain" description="SAC3/GANP/THP3 conserved" evidence="2">
    <location>
        <begin position="81"/>
        <end position="384"/>
    </location>
</feature>
<dbReference type="Pfam" id="PF03399">
    <property type="entry name" value="SAC3_GANP"/>
    <property type="match status" value="1"/>
</dbReference>